<evidence type="ECO:0000256" key="1">
    <source>
        <dbReference type="SAM" id="Phobius"/>
    </source>
</evidence>
<sequence length="174" mass="20038">MVLLVQELVTQFPFEELHSIFLSDLIRPVLVVLTYSLPIYARPTRFFFVVPTVVGTTESPARIHSLVQVLVLCYFCCDFNAFLLFLFRTLTATLVVLFKFCFFCLNAQQKALRCLASSLVLRSQLPLPHLHLQIVDAADFLLSTCSLLLRYSSRLLPLPFIHFAEHANLTWRMR</sequence>
<protein>
    <submittedName>
        <fullName evidence="2">Uncharacterized protein</fullName>
    </submittedName>
</protein>
<keyword evidence="1" id="KW-0472">Membrane</keyword>
<comment type="caution">
    <text evidence="2">The sequence shown here is derived from an EMBL/GenBank/DDBJ whole genome shotgun (WGS) entry which is preliminary data.</text>
</comment>
<keyword evidence="1" id="KW-1133">Transmembrane helix</keyword>
<gene>
    <name evidence="2" type="ORF">EDD18DRAFT_284277</name>
</gene>
<name>A0AA39Q2A0_9AGAR</name>
<dbReference type="AlphaFoldDB" id="A0AA39Q2A0"/>
<evidence type="ECO:0000313" key="2">
    <source>
        <dbReference type="EMBL" id="KAK0494791.1"/>
    </source>
</evidence>
<keyword evidence="3" id="KW-1185">Reference proteome</keyword>
<accession>A0AA39Q2A0</accession>
<dbReference type="Proteomes" id="UP001175228">
    <property type="component" value="Unassembled WGS sequence"/>
</dbReference>
<reference evidence="2" key="1">
    <citation type="submission" date="2023-06" db="EMBL/GenBank/DDBJ databases">
        <authorList>
            <consortium name="Lawrence Berkeley National Laboratory"/>
            <person name="Ahrendt S."/>
            <person name="Sahu N."/>
            <person name="Indic B."/>
            <person name="Wong-Bajracharya J."/>
            <person name="Merenyi Z."/>
            <person name="Ke H.-M."/>
            <person name="Monk M."/>
            <person name="Kocsube S."/>
            <person name="Drula E."/>
            <person name="Lipzen A."/>
            <person name="Balint B."/>
            <person name="Henrissat B."/>
            <person name="Andreopoulos B."/>
            <person name="Martin F.M."/>
            <person name="Harder C.B."/>
            <person name="Rigling D."/>
            <person name="Ford K.L."/>
            <person name="Foster G.D."/>
            <person name="Pangilinan J."/>
            <person name="Papanicolaou A."/>
            <person name="Barry K."/>
            <person name="LaButti K."/>
            <person name="Viragh M."/>
            <person name="Koriabine M."/>
            <person name="Yan M."/>
            <person name="Riley R."/>
            <person name="Champramary S."/>
            <person name="Plett K.L."/>
            <person name="Tsai I.J."/>
            <person name="Slot J."/>
            <person name="Sipos G."/>
            <person name="Plett J."/>
            <person name="Nagy L.G."/>
            <person name="Grigoriev I.V."/>
        </authorList>
    </citation>
    <scope>NUCLEOTIDE SEQUENCE</scope>
    <source>
        <strain evidence="2">HWK02</strain>
    </source>
</reference>
<keyword evidence="1" id="KW-0812">Transmembrane</keyword>
<evidence type="ECO:0000313" key="3">
    <source>
        <dbReference type="Proteomes" id="UP001175228"/>
    </source>
</evidence>
<dbReference type="EMBL" id="JAUEPU010000019">
    <property type="protein sequence ID" value="KAK0494791.1"/>
    <property type="molecule type" value="Genomic_DNA"/>
</dbReference>
<feature type="transmembrane region" description="Helical" evidence="1">
    <location>
        <begin position="82"/>
        <end position="105"/>
    </location>
</feature>
<proteinExistence type="predicted"/>
<organism evidence="2 3">
    <name type="scientific">Armillaria luteobubalina</name>
    <dbReference type="NCBI Taxonomy" id="153913"/>
    <lineage>
        <taxon>Eukaryota</taxon>
        <taxon>Fungi</taxon>
        <taxon>Dikarya</taxon>
        <taxon>Basidiomycota</taxon>
        <taxon>Agaricomycotina</taxon>
        <taxon>Agaricomycetes</taxon>
        <taxon>Agaricomycetidae</taxon>
        <taxon>Agaricales</taxon>
        <taxon>Marasmiineae</taxon>
        <taxon>Physalacriaceae</taxon>
        <taxon>Armillaria</taxon>
    </lineage>
</organism>